<dbReference type="RefSeq" id="WP_329414796.1">
    <property type="nucleotide sequence ID" value="NZ_CP109441.1"/>
</dbReference>
<name>A0ABZ1Z391_9NOCA</name>
<sequence length="146" mass="14675">MADGVQAAHGVAGEPVLLSLAAPSAARRSLDEGLVRAVGTGAPGVRVLDTDVSDAEIAGFLVEVAHSDGGFIARTSDGQRALAIVAGTVAALCGEDIRAALARPDIAFLTSLKPPAVEAARSVLLAIESNAPDDLAGTLSILRARK</sequence>
<protein>
    <submittedName>
        <fullName evidence="1">Uncharacterized protein</fullName>
    </submittedName>
</protein>
<organism evidence="1 2">
    <name type="scientific">Nocardia vinacea</name>
    <dbReference type="NCBI Taxonomy" id="96468"/>
    <lineage>
        <taxon>Bacteria</taxon>
        <taxon>Bacillati</taxon>
        <taxon>Actinomycetota</taxon>
        <taxon>Actinomycetes</taxon>
        <taxon>Mycobacteriales</taxon>
        <taxon>Nocardiaceae</taxon>
        <taxon>Nocardia</taxon>
    </lineage>
</organism>
<dbReference type="Proteomes" id="UP001432062">
    <property type="component" value="Chromosome"/>
</dbReference>
<dbReference type="EMBL" id="CP109441">
    <property type="protein sequence ID" value="WUV50025.1"/>
    <property type="molecule type" value="Genomic_DNA"/>
</dbReference>
<proteinExistence type="predicted"/>
<gene>
    <name evidence="1" type="ORF">OG563_18605</name>
</gene>
<evidence type="ECO:0000313" key="1">
    <source>
        <dbReference type="EMBL" id="WUV50025.1"/>
    </source>
</evidence>
<reference evidence="1" key="1">
    <citation type="submission" date="2022-10" db="EMBL/GenBank/DDBJ databases">
        <title>The complete genomes of actinobacterial strains from the NBC collection.</title>
        <authorList>
            <person name="Joergensen T.S."/>
            <person name="Alvarez Arevalo M."/>
            <person name="Sterndorff E.B."/>
            <person name="Faurdal D."/>
            <person name="Vuksanovic O."/>
            <person name="Mourched A.-S."/>
            <person name="Charusanti P."/>
            <person name="Shaw S."/>
            <person name="Blin K."/>
            <person name="Weber T."/>
        </authorList>
    </citation>
    <scope>NUCLEOTIDE SEQUENCE</scope>
    <source>
        <strain evidence="1">NBC_01482</strain>
    </source>
</reference>
<accession>A0ABZ1Z391</accession>
<evidence type="ECO:0000313" key="2">
    <source>
        <dbReference type="Proteomes" id="UP001432062"/>
    </source>
</evidence>
<keyword evidence="2" id="KW-1185">Reference proteome</keyword>